<dbReference type="EMBL" id="CP006773">
    <property type="protein sequence ID" value="AHD03078.1"/>
    <property type="molecule type" value="Genomic_DNA"/>
</dbReference>
<sequence>MTAALPRLQARRLAPAPLGRLGHGILPWQDARRTFRSGAGPNRQTGSFNAGRTGGSCAWHAGIAQPRP</sequence>
<accession>V9VYQ1</accession>
<protein>
    <submittedName>
        <fullName evidence="2">Uncharacterized protein</fullName>
    </submittedName>
</protein>
<evidence type="ECO:0000256" key="1">
    <source>
        <dbReference type="SAM" id="MobiDB-lite"/>
    </source>
</evidence>
<evidence type="ECO:0000313" key="2">
    <source>
        <dbReference type="EMBL" id="AHD03078.1"/>
    </source>
</evidence>
<dbReference type="AlphaFoldDB" id="V9VYQ1"/>
<dbReference type="HOGENOM" id="CLU_2788814_0_0_5"/>
<organism evidence="2 3">
    <name type="scientific">Leisingera methylohalidivorans DSM 14336</name>
    <dbReference type="NCBI Taxonomy" id="999552"/>
    <lineage>
        <taxon>Bacteria</taxon>
        <taxon>Pseudomonadati</taxon>
        <taxon>Pseudomonadota</taxon>
        <taxon>Alphaproteobacteria</taxon>
        <taxon>Rhodobacterales</taxon>
        <taxon>Roseobacteraceae</taxon>
        <taxon>Leisingera</taxon>
    </lineage>
</organism>
<dbReference type="Proteomes" id="UP000018780">
    <property type="component" value="Chromosome"/>
</dbReference>
<keyword evidence="3" id="KW-1185">Reference proteome</keyword>
<proteinExistence type="predicted"/>
<name>V9VYQ1_9RHOB</name>
<gene>
    <name evidence="2" type="ORF">METH_11060</name>
</gene>
<evidence type="ECO:0000313" key="3">
    <source>
        <dbReference type="Proteomes" id="UP000018780"/>
    </source>
</evidence>
<feature type="region of interest" description="Disordered" evidence="1">
    <location>
        <begin position="32"/>
        <end position="68"/>
    </location>
</feature>
<reference evidence="2 3" key="1">
    <citation type="submission" date="2013-09" db="EMBL/GenBank/DDBJ databases">
        <authorList>
            <consortium name="DOE Joint Genome Institute"/>
            <person name="Klenk H.-P."/>
            <person name="Huntemann M."/>
            <person name="Han J."/>
            <person name="Chen A."/>
            <person name="Kyrpides N."/>
            <person name="Mavromatis K."/>
            <person name="Markowitz V."/>
            <person name="Palaniappan K."/>
            <person name="Ivanova N."/>
            <person name="Schaumberg A."/>
            <person name="Pati A."/>
            <person name="Liolios K."/>
            <person name="Nordberg H.P."/>
            <person name="Cantor M.N."/>
            <person name="Hua S.X."/>
            <person name="Woyke T."/>
        </authorList>
    </citation>
    <scope>NUCLEOTIDE SEQUENCE [LARGE SCALE GENOMIC DNA]</scope>
    <source>
        <strain evidence="2 3">DSM 14336</strain>
    </source>
</reference>
<dbReference type="KEGG" id="lmd:METH_11060"/>
<dbReference type="STRING" id="999552.METH_11060"/>